<evidence type="ECO:0000256" key="2">
    <source>
        <dbReference type="ARBA" id="ARBA00022801"/>
    </source>
</evidence>
<dbReference type="SUPFAM" id="SSF64438">
    <property type="entry name" value="CNF1/YfiH-like putative cysteine hydrolases"/>
    <property type="match status" value="1"/>
</dbReference>
<dbReference type="GO" id="GO:0006935">
    <property type="term" value="P:chemotaxis"/>
    <property type="evidence" value="ECO:0007669"/>
    <property type="project" value="UniProtKB-UniRule"/>
</dbReference>
<sequence length="171" mass="18486">MNVQIPAVVKVGIADVQLVKSPDRIRTSGLGSCVGLVLFDQDKRLAGLVHVMLPDSSLSKGAVENLAKYADTGVKHTIDLLLKAGARKHALKAKLAGGAEMFKFKSTNDLMRIGPRNVSAVKEHLSLHHIPIISEDTGGNSGRTIEFDPLTAELEIRTVKQGHYEDITKEV</sequence>
<keyword evidence="1 3" id="KW-0145">Chemotaxis</keyword>
<gene>
    <name evidence="3 4" type="primary">cheD</name>
    <name evidence="4" type="ORF">BsIDN1_30130</name>
</gene>
<dbReference type="Pfam" id="PF03975">
    <property type="entry name" value="CheD"/>
    <property type="match status" value="1"/>
</dbReference>
<comment type="catalytic activity">
    <reaction evidence="3">
        <text>L-glutaminyl-[protein] + H2O = L-glutamyl-[protein] + NH4(+)</text>
        <dbReference type="Rhea" id="RHEA:16441"/>
        <dbReference type="Rhea" id="RHEA-COMP:10207"/>
        <dbReference type="Rhea" id="RHEA-COMP:10208"/>
        <dbReference type="ChEBI" id="CHEBI:15377"/>
        <dbReference type="ChEBI" id="CHEBI:28938"/>
        <dbReference type="ChEBI" id="CHEBI:29973"/>
        <dbReference type="ChEBI" id="CHEBI:30011"/>
        <dbReference type="EC" id="3.5.1.44"/>
    </reaction>
</comment>
<dbReference type="EC" id="3.5.1.44" evidence="3"/>
<dbReference type="PANTHER" id="PTHR35147">
    <property type="entry name" value="CHEMORECEPTOR GLUTAMINE DEAMIDASE CHED-RELATED"/>
    <property type="match status" value="1"/>
</dbReference>
<reference evidence="4 5" key="1">
    <citation type="submission" date="2019-12" db="EMBL/GenBank/DDBJ databases">
        <title>Full genome sequence of a Bacillus safensis strain isolated from commercially available natto in Indonesia.</title>
        <authorList>
            <person name="Yoshida M."/>
            <person name="Uomi M."/>
            <person name="Waturangi D."/>
            <person name="Ekaputri J.J."/>
            <person name="Setiamarga D.H.E."/>
        </authorList>
    </citation>
    <scope>NUCLEOTIDE SEQUENCE [LARGE SCALE GENOMIC DNA]</scope>
    <source>
        <strain evidence="4 5">IDN1</strain>
    </source>
</reference>
<dbReference type="AlphaFoldDB" id="A0A5S9M965"/>
<dbReference type="InterPro" id="IPR005659">
    <property type="entry name" value="Chemorcpt_Glu_NH3ase_CheD"/>
</dbReference>
<dbReference type="Proteomes" id="UP000464658">
    <property type="component" value="Chromosome"/>
</dbReference>
<comment type="similarity">
    <text evidence="3">Belongs to the CheD family.</text>
</comment>
<evidence type="ECO:0000313" key="4">
    <source>
        <dbReference type="EMBL" id="BBP89395.1"/>
    </source>
</evidence>
<dbReference type="GO" id="GO:0050568">
    <property type="term" value="F:protein-glutamine glutaminase activity"/>
    <property type="evidence" value="ECO:0007669"/>
    <property type="project" value="UniProtKB-UniRule"/>
</dbReference>
<dbReference type="InterPro" id="IPR011324">
    <property type="entry name" value="Cytotoxic_necrot_fac-like_cat"/>
</dbReference>
<dbReference type="Gene3D" id="3.30.1330.200">
    <property type="match status" value="1"/>
</dbReference>
<protein>
    <recommendedName>
        <fullName evidence="3">Chemoreceptor glutamine deamidase CheD</fullName>
        <ecNumber evidence="3">3.5.1.44</ecNumber>
    </recommendedName>
</protein>
<dbReference type="HAMAP" id="MF_01440">
    <property type="entry name" value="CheD"/>
    <property type="match status" value="1"/>
</dbReference>
<evidence type="ECO:0000256" key="3">
    <source>
        <dbReference type="HAMAP-Rule" id="MF_01440"/>
    </source>
</evidence>
<dbReference type="PANTHER" id="PTHR35147:SF1">
    <property type="entry name" value="CHEMORECEPTOR GLUTAMINE DEAMIDASE CHED-RELATED"/>
    <property type="match status" value="1"/>
</dbReference>
<keyword evidence="4" id="KW-0675">Receptor</keyword>
<comment type="function">
    <text evidence="3">Deamidates glutamine residues to glutamate on methyl-accepting chemotaxis receptors (MCPs). CheD-mediated MCP deamidation is required for productive communication of the conformational signals of the chemoreceptors to the cheA kinase.</text>
</comment>
<keyword evidence="2 3" id="KW-0378">Hydrolase</keyword>
<organism evidence="4 5">
    <name type="scientific">Bacillus safensis</name>
    <dbReference type="NCBI Taxonomy" id="561879"/>
    <lineage>
        <taxon>Bacteria</taxon>
        <taxon>Bacillati</taxon>
        <taxon>Bacillota</taxon>
        <taxon>Bacilli</taxon>
        <taxon>Bacillales</taxon>
        <taxon>Bacillaceae</taxon>
        <taxon>Bacillus</taxon>
    </lineage>
</organism>
<evidence type="ECO:0000256" key="1">
    <source>
        <dbReference type="ARBA" id="ARBA00022500"/>
    </source>
</evidence>
<evidence type="ECO:0000313" key="5">
    <source>
        <dbReference type="Proteomes" id="UP000464658"/>
    </source>
</evidence>
<dbReference type="CDD" id="cd16352">
    <property type="entry name" value="CheD"/>
    <property type="match status" value="1"/>
</dbReference>
<comment type="subunit">
    <text evidence="3">Forms a complex with CheC.</text>
</comment>
<name>A0A5S9M965_BACIA</name>
<accession>A0A5S9M965</accession>
<dbReference type="InterPro" id="IPR038592">
    <property type="entry name" value="CheD-like_sf"/>
</dbReference>
<proteinExistence type="inferred from homology"/>
<dbReference type="EMBL" id="AP021906">
    <property type="protein sequence ID" value="BBP89395.1"/>
    <property type="molecule type" value="Genomic_DNA"/>
</dbReference>